<feature type="coiled-coil region" evidence="8">
    <location>
        <begin position="219"/>
        <end position="275"/>
    </location>
</feature>
<dbReference type="InterPro" id="IPR021109">
    <property type="entry name" value="Peptidase_aspartic_dom_sf"/>
</dbReference>
<gene>
    <name evidence="12" type="primary">LOC113735782</name>
</gene>
<dbReference type="Pfam" id="PF03732">
    <property type="entry name" value="Retrotrans_gag"/>
    <property type="match status" value="1"/>
</dbReference>
<keyword evidence="3" id="KW-0548">Nucleotidyltransferase</keyword>
<evidence type="ECO:0000256" key="2">
    <source>
        <dbReference type="ARBA" id="ARBA00022679"/>
    </source>
</evidence>
<feature type="domain" description="Integrase catalytic" evidence="10">
    <location>
        <begin position="832"/>
        <end position="991"/>
    </location>
</feature>
<dbReference type="InterPro" id="IPR012337">
    <property type="entry name" value="RNaseH-like_sf"/>
</dbReference>
<accession>A0A6P6WT25</accession>
<evidence type="ECO:0000256" key="4">
    <source>
        <dbReference type="ARBA" id="ARBA00022722"/>
    </source>
</evidence>
<dbReference type="Pfam" id="PF00665">
    <property type="entry name" value="rve"/>
    <property type="match status" value="1"/>
</dbReference>
<evidence type="ECO:0000256" key="3">
    <source>
        <dbReference type="ARBA" id="ARBA00022695"/>
    </source>
</evidence>
<keyword evidence="8" id="KW-0175">Coiled coil</keyword>
<evidence type="ECO:0000256" key="1">
    <source>
        <dbReference type="ARBA" id="ARBA00012493"/>
    </source>
</evidence>
<dbReference type="InterPro" id="IPR041373">
    <property type="entry name" value="RT_RNaseH"/>
</dbReference>
<evidence type="ECO:0000256" key="5">
    <source>
        <dbReference type="ARBA" id="ARBA00022759"/>
    </source>
</evidence>
<dbReference type="InterPro" id="IPR005162">
    <property type="entry name" value="Retrotrans_gag_dom"/>
</dbReference>
<dbReference type="InterPro" id="IPR050951">
    <property type="entry name" value="Retrovirus_Pol_polyprotein"/>
</dbReference>
<keyword evidence="4" id="KW-0540">Nuclease</keyword>
<dbReference type="GO" id="GO:0003964">
    <property type="term" value="F:RNA-directed DNA polymerase activity"/>
    <property type="evidence" value="ECO:0007669"/>
    <property type="project" value="UniProtKB-KW"/>
</dbReference>
<dbReference type="Gene3D" id="3.30.420.10">
    <property type="entry name" value="Ribonuclease H-like superfamily/Ribonuclease H"/>
    <property type="match status" value="1"/>
</dbReference>
<dbReference type="Gene3D" id="3.30.70.270">
    <property type="match status" value="2"/>
</dbReference>
<organism evidence="11 12">
    <name type="scientific">Coffea arabica</name>
    <name type="common">Arabian coffee</name>
    <dbReference type="NCBI Taxonomy" id="13443"/>
    <lineage>
        <taxon>Eukaryota</taxon>
        <taxon>Viridiplantae</taxon>
        <taxon>Streptophyta</taxon>
        <taxon>Embryophyta</taxon>
        <taxon>Tracheophyta</taxon>
        <taxon>Spermatophyta</taxon>
        <taxon>Magnoliopsida</taxon>
        <taxon>eudicotyledons</taxon>
        <taxon>Gunneridae</taxon>
        <taxon>Pentapetalae</taxon>
        <taxon>asterids</taxon>
        <taxon>lamiids</taxon>
        <taxon>Gentianales</taxon>
        <taxon>Rubiaceae</taxon>
        <taxon>Ixoroideae</taxon>
        <taxon>Gardenieae complex</taxon>
        <taxon>Bertiereae - Coffeeae clade</taxon>
        <taxon>Coffeeae</taxon>
        <taxon>Coffea</taxon>
    </lineage>
</organism>
<dbReference type="GO" id="GO:0004519">
    <property type="term" value="F:endonuclease activity"/>
    <property type="evidence" value="ECO:0007669"/>
    <property type="project" value="UniProtKB-KW"/>
</dbReference>
<proteinExistence type="predicted"/>
<dbReference type="InterPro" id="IPR000477">
    <property type="entry name" value="RT_dom"/>
</dbReference>
<feature type="compositionally biased region" description="Polar residues" evidence="9">
    <location>
        <begin position="178"/>
        <end position="188"/>
    </location>
</feature>
<evidence type="ECO:0000256" key="7">
    <source>
        <dbReference type="ARBA" id="ARBA00022918"/>
    </source>
</evidence>
<dbReference type="GO" id="GO:0015074">
    <property type="term" value="P:DNA integration"/>
    <property type="evidence" value="ECO:0007669"/>
    <property type="project" value="InterPro"/>
</dbReference>
<dbReference type="AlphaFoldDB" id="A0A6P6WT25"/>
<dbReference type="SUPFAM" id="SSF53098">
    <property type="entry name" value="Ribonuclease H-like"/>
    <property type="match status" value="1"/>
</dbReference>
<reference evidence="11" key="1">
    <citation type="journal article" date="2025" name="Foods">
        <title>Unveiling the Microbial Signatures of Arabica Coffee Cherries: Insights into Ripeness Specific Diversity, Functional Traits, and Implications for Quality and Safety.</title>
        <authorList>
            <consortium name="RefSeq"/>
            <person name="Tenea G.N."/>
            <person name="Cifuentes V."/>
            <person name="Reyes P."/>
            <person name="Cevallos-Vallejos M."/>
        </authorList>
    </citation>
    <scope>NUCLEOTIDE SEQUENCE [LARGE SCALE GENOMIC DNA]</scope>
</reference>
<dbReference type="RefSeq" id="XP_027118569.2">
    <property type="nucleotide sequence ID" value="XM_027262768.2"/>
</dbReference>
<evidence type="ECO:0000256" key="9">
    <source>
        <dbReference type="SAM" id="MobiDB-lite"/>
    </source>
</evidence>
<keyword evidence="5" id="KW-0255">Endonuclease</keyword>
<dbReference type="OrthoDB" id="1111639at2759"/>
<dbReference type="PANTHER" id="PTHR37984">
    <property type="entry name" value="PROTEIN CBG26694"/>
    <property type="match status" value="1"/>
</dbReference>
<evidence type="ECO:0000313" key="11">
    <source>
        <dbReference type="Proteomes" id="UP001652660"/>
    </source>
</evidence>
<keyword evidence="7" id="KW-0695">RNA-directed DNA polymerase</keyword>
<dbReference type="Pfam" id="PF17917">
    <property type="entry name" value="RT_RNaseH"/>
    <property type="match status" value="1"/>
</dbReference>
<keyword evidence="6" id="KW-0378">Hydrolase</keyword>
<keyword evidence="11" id="KW-1185">Reference proteome</keyword>
<keyword evidence="2" id="KW-0808">Transferase</keyword>
<dbReference type="GeneID" id="113735782"/>
<dbReference type="PROSITE" id="PS50994">
    <property type="entry name" value="INTEGRASE"/>
    <property type="match status" value="1"/>
</dbReference>
<dbReference type="PANTHER" id="PTHR37984:SF5">
    <property type="entry name" value="PROTEIN NYNRIN-LIKE"/>
    <property type="match status" value="1"/>
</dbReference>
<reference evidence="12" key="2">
    <citation type="submission" date="2025-08" db="UniProtKB">
        <authorList>
            <consortium name="RefSeq"/>
        </authorList>
    </citation>
    <scope>IDENTIFICATION</scope>
    <source>
        <tissue evidence="12">Leaves</tissue>
    </source>
</reference>
<dbReference type="EC" id="2.7.7.49" evidence="1"/>
<dbReference type="GO" id="GO:0016787">
    <property type="term" value="F:hydrolase activity"/>
    <property type="evidence" value="ECO:0007669"/>
    <property type="project" value="UniProtKB-KW"/>
</dbReference>
<name>A0A6P6WT25_COFAR</name>
<sequence length="1005" mass="114077">MVCSSMKSPGVAEEQIRLRVFPFSLKDVAKDWLYYLRASSITTWAQLKKKFLEKFFPVSRATSLRKEICSIKQYFEESLSIIDTANGGVLANKTPKEAWELIEAMAKNSQQLAMENTPRVKVCGIYTSMDHCTDMCPLLQEDGTEQVNMAGGVLAPRRQYDPYSNTYNPDWRDHPNLSYGNRPQNSFPNRPPGFQQPWQLKPPASSKAGSSLEDIVKSLATTTAQIQQETRQLQQETRLLTSNMAQFQQETKSDMKDMEARISQMATTINRLESHAHEKLPSQPEVNPRNVGKGNEGTGIIIQLADHTNAYPEGLVEDVLVQVNELVFPTDFYVLAMGYEKALNPLPIFLGRPFLSSVKTKIDVNENTLSMEFDGEIDTFELNREDALAVALGRHLELGATFDAPELELKPFPKHLKYVFLGDNKTLPVIIYAHLSSRQEDSLIRLLRDHKKAIGGSIANIKGISPSLCTHRILLEDDEKPVRQAQRRLNPLMIEVVKKEILKLLKMGIIFAISDNSWEKTTFTCPFGTFGYRRMLFGLCNAPTTFQRYMVSILSEYVKKIIEVFMDDFSVYGDSFDECFDNLALILKRCIETNLVLNWKKCHFTVEHGIVLGHVVSAKGIEVDKAKVDIISALPYLISVREVRSFLGHAGFYRRFIKDFSKIEAPLFKLLQKDIAFDFTEECKGAFDRLKESLTSPPIIQPPNWSLIFEIMCDASDYAVGAMLGQRVSRAAHAIYYASKALNGAQLNYSTTEKELLDMVFAIEKFRPYLLGTKVTVFSDHATLRYLMTKNDAKPRFIRWILLLQEFNLEIKDKSGAENLVADHLSRLLAHKEEQPLREAFPEEQLLAVDSSAPWYADMVNFLVTNQLPAAKATHTNDSRVVAEFLKSNIFVCFGMPRAVVSDRGTHFCNKTITALFQKYGVLHKVSAPYHSQTNGQAEVSNREIKSILEKMVRPDRKDWISKLEDVLWAYRTAYMTPIGMSPYRLVFGKACHLPMEFEHKASGQ</sequence>
<dbReference type="InterPro" id="IPR043502">
    <property type="entry name" value="DNA/RNA_pol_sf"/>
</dbReference>
<dbReference type="Gene3D" id="2.40.70.10">
    <property type="entry name" value="Acid Proteases"/>
    <property type="match status" value="1"/>
</dbReference>
<dbReference type="CDD" id="cd09274">
    <property type="entry name" value="RNase_HI_RT_Ty3"/>
    <property type="match status" value="1"/>
</dbReference>
<dbReference type="InterPro" id="IPR043128">
    <property type="entry name" value="Rev_trsase/Diguanyl_cyclase"/>
</dbReference>
<evidence type="ECO:0000313" key="12">
    <source>
        <dbReference type="RefSeq" id="XP_027118569.2"/>
    </source>
</evidence>
<protein>
    <recommendedName>
        <fullName evidence="1">RNA-directed DNA polymerase</fullName>
        <ecNumber evidence="1">2.7.7.49</ecNumber>
    </recommendedName>
</protein>
<evidence type="ECO:0000256" key="8">
    <source>
        <dbReference type="SAM" id="Coils"/>
    </source>
</evidence>
<dbReference type="InterPro" id="IPR001584">
    <property type="entry name" value="Integrase_cat-core"/>
</dbReference>
<dbReference type="Pfam" id="PF00078">
    <property type="entry name" value="RVT_1"/>
    <property type="match status" value="1"/>
</dbReference>
<dbReference type="SUPFAM" id="SSF56672">
    <property type="entry name" value="DNA/RNA polymerases"/>
    <property type="match status" value="1"/>
</dbReference>
<evidence type="ECO:0000259" key="10">
    <source>
        <dbReference type="PROSITE" id="PS50994"/>
    </source>
</evidence>
<dbReference type="CDD" id="cd01647">
    <property type="entry name" value="RT_LTR"/>
    <property type="match status" value="1"/>
</dbReference>
<dbReference type="Gene3D" id="3.10.10.10">
    <property type="entry name" value="HIV Type 1 Reverse Transcriptase, subunit A, domain 1"/>
    <property type="match status" value="2"/>
</dbReference>
<evidence type="ECO:0000256" key="6">
    <source>
        <dbReference type="ARBA" id="ARBA00022801"/>
    </source>
</evidence>
<dbReference type="InterPro" id="IPR036397">
    <property type="entry name" value="RNaseH_sf"/>
</dbReference>
<dbReference type="GO" id="GO:0003676">
    <property type="term" value="F:nucleic acid binding"/>
    <property type="evidence" value="ECO:0007669"/>
    <property type="project" value="InterPro"/>
</dbReference>
<feature type="region of interest" description="Disordered" evidence="9">
    <location>
        <begin position="158"/>
        <end position="209"/>
    </location>
</feature>
<dbReference type="Proteomes" id="UP001652660">
    <property type="component" value="Chromosome 3c"/>
</dbReference>